<evidence type="ECO:0000313" key="3">
    <source>
        <dbReference type="Proteomes" id="UP000268229"/>
    </source>
</evidence>
<accession>A0A448UE60</accession>
<dbReference type="OrthoDB" id="8606854at2"/>
<dbReference type="EMBL" id="LR134516">
    <property type="protein sequence ID" value="VEJ22177.1"/>
    <property type="molecule type" value="Genomic_DNA"/>
</dbReference>
<feature type="transmembrane region" description="Helical" evidence="1">
    <location>
        <begin position="84"/>
        <end position="110"/>
    </location>
</feature>
<keyword evidence="1" id="KW-1133">Transmembrane helix</keyword>
<dbReference type="RefSeq" id="WP_126305090.1">
    <property type="nucleotide sequence ID" value="NZ_LR134516.1"/>
</dbReference>
<evidence type="ECO:0000256" key="1">
    <source>
        <dbReference type="SAM" id="Phobius"/>
    </source>
</evidence>
<dbReference type="KEGG" id="nani:NCTC12227_01956"/>
<feature type="transmembrane region" description="Helical" evidence="1">
    <location>
        <begin position="130"/>
        <end position="150"/>
    </location>
</feature>
<proteinExistence type="predicted"/>
<gene>
    <name evidence="2" type="ORF">NCTC12227_01956</name>
</gene>
<keyword evidence="3" id="KW-1185">Reference proteome</keyword>
<sequence length="164" mass="18491">MKRILTSLPIWIVLTDMAYGFFLNISQSLNLHQQARPVKDSLPVSPDIAFSGLQVLTNGGMTLIIGFGLMVLLQLNRSVLQKQILPIGIFRTLGLLAVLAFSLPSLWEWFWAAINFAKGQYTIAFDNPRYLITAICLPLISCLCIVRLTGWYRLHKNLSQENNL</sequence>
<name>A0A448UE60_9NEIS</name>
<dbReference type="AlphaFoldDB" id="A0A448UE60"/>
<dbReference type="Proteomes" id="UP000268229">
    <property type="component" value="Chromosome"/>
</dbReference>
<feature type="transmembrane region" description="Helical" evidence="1">
    <location>
        <begin position="48"/>
        <end position="72"/>
    </location>
</feature>
<reference evidence="2 3" key="1">
    <citation type="submission" date="2018-12" db="EMBL/GenBank/DDBJ databases">
        <authorList>
            <consortium name="Pathogen Informatics"/>
        </authorList>
    </citation>
    <scope>NUCLEOTIDE SEQUENCE [LARGE SCALE GENOMIC DNA]</scope>
    <source>
        <strain evidence="2 3">NCTC12227</strain>
    </source>
</reference>
<evidence type="ECO:0000313" key="2">
    <source>
        <dbReference type="EMBL" id="VEJ22177.1"/>
    </source>
</evidence>
<keyword evidence="1" id="KW-0472">Membrane</keyword>
<keyword evidence="1" id="KW-0812">Transmembrane</keyword>
<organism evidence="2 3">
    <name type="scientific">Neisseria animaloris</name>
    <dbReference type="NCBI Taxonomy" id="326522"/>
    <lineage>
        <taxon>Bacteria</taxon>
        <taxon>Pseudomonadati</taxon>
        <taxon>Pseudomonadota</taxon>
        <taxon>Betaproteobacteria</taxon>
        <taxon>Neisseriales</taxon>
        <taxon>Neisseriaceae</taxon>
        <taxon>Neisseria</taxon>
    </lineage>
</organism>
<protein>
    <submittedName>
        <fullName evidence="2">Integral membrane protein</fullName>
    </submittedName>
</protein>